<evidence type="ECO:0000313" key="1">
    <source>
        <dbReference type="EMBL" id="KZV84224.1"/>
    </source>
</evidence>
<dbReference type="AlphaFoldDB" id="A0A165DCB0"/>
<protein>
    <submittedName>
        <fullName evidence="1">DUF833-domain-containing protein</fullName>
    </submittedName>
</protein>
<dbReference type="OrthoDB" id="191601at2759"/>
<dbReference type="PANTHER" id="PTHR17985">
    <property type="entry name" value="SER/THR-RICH PROTEIN T10 IN DGCR REGION"/>
    <property type="match status" value="1"/>
</dbReference>
<reference evidence="1 2" key="1">
    <citation type="journal article" date="2016" name="Mol. Biol. Evol.">
        <title>Comparative Genomics of Early-Diverging Mushroom-Forming Fungi Provides Insights into the Origins of Lignocellulose Decay Capabilities.</title>
        <authorList>
            <person name="Nagy L.G."/>
            <person name="Riley R."/>
            <person name="Tritt A."/>
            <person name="Adam C."/>
            <person name="Daum C."/>
            <person name="Floudas D."/>
            <person name="Sun H."/>
            <person name="Yadav J.S."/>
            <person name="Pangilinan J."/>
            <person name="Larsson K.H."/>
            <person name="Matsuura K."/>
            <person name="Barry K."/>
            <person name="Labutti K."/>
            <person name="Kuo R."/>
            <person name="Ohm R.A."/>
            <person name="Bhattacharya S.S."/>
            <person name="Shirouzu T."/>
            <person name="Yoshinaga Y."/>
            <person name="Martin F.M."/>
            <person name="Grigoriev I.V."/>
            <person name="Hibbett D.S."/>
        </authorList>
    </citation>
    <scope>NUCLEOTIDE SEQUENCE [LARGE SCALE GENOMIC DNA]</scope>
    <source>
        <strain evidence="1 2">HHB12029</strain>
    </source>
</reference>
<sequence>MCIVLLSTAHPDYPLVLIDNRDEFVARPTSRVEWWGPENSPDGPAYILSARDLLRPEHGTWMGITRHGRFAVLTNYREEDTHDAEHPVVGTRSRGSMVKNWLQLPPESPETVEAFIARLLSEDGGVGNVGGFSLICGQARRAGKDSDASRIEPLALISNRAVDVSHTVWLGEHTDETHGLSNTAFDQPWPKVLRGKELLADAINNSMSTHESKDDFIRRLFAILDAESLPTRAAGESFEHYLDNLQHSIFIPPIGGRADYEEYMRSIMQPTPVTEHPPEVKVSEPDMLGVYGTQRQTVLLVDKHGHVTYVERRLYDEKGRDVPRGRGDETVEFDIEGW</sequence>
<proteinExistence type="predicted"/>
<accession>A0A165DCB0</accession>
<keyword evidence="2" id="KW-1185">Reference proteome</keyword>
<dbReference type="InParanoid" id="A0A165DCB0"/>
<dbReference type="GO" id="GO:0007030">
    <property type="term" value="P:Golgi organization"/>
    <property type="evidence" value="ECO:0007669"/>
    <property type="project" value="TreeGrafter"/>
</dbReference>
<dbReference type="Proteomes" id="UP000077266">
    <property type="component" value="Unassembled WGS sequence"/>
</dbReference>
<dbReference type="Pfam" id="PF05742">
    <property type="entry name" value="TANGO2"/>
    <property type="match status" value="1"/>
</dbReference>
<organism evidence="1 2">
    <name type="scientific">Exidia glandulosa HHB12029</name>
    <dbReference type="NCBI Taxonomy" id="1314781"/>
    <lineage>
        <taxon>Eukaryota</taxon>
        <taxon>Fungi</taxon>
        <taxon>Dikarya</taxon>
        <taxon>Basidiomycota</taxon>
        <taxon>Agaricomycotina</taxon>
        <taxon>Agaricomycetes</taxon>
        <taxon>Auriculariales</taxon>
        <taxon>Exidiaceae</taxon>
        <taxon>Exidia</taxon>
    </lineage>
</organism>
<dbReference type="EMBL" id="KV426234">
    <property type="protein sequence ID" value="KZV84224.1"/>
    <property type="molecule type" value="Genomic_DNA"/>
</dbReference>
<dbReference type="PANTHER" id="PTHR17985:SF8">
    <property type="entry name" value="TRANSPORT AND GOLGI ORGANIZATION PROTEIN 2 HOMOLOG"/>
    <property type="match status" value="1"/>
</dbReference>
<gene>
    <name evidence="1" type="ORF">EXIGLDRAFT_727488</name>
</gene>
<evidence type="ECO:0000313" key="2">
    <source>
        <dbReference type="Proteomes" id="UP000077266"/>
    </source>
</evidence>
<name>A0A165DCB0_EXIGL</name>
<dbReference type="InterPro" id="IPR008551">
    <property type="entry name" value="TANGO2"/>
</dbReference>
<dbReference type="GO" id="GO:0005794">
    <property type="term" value="C:Golgi apparatus"/>
    <property type="evidence" value="ECO:0007669"/>
    <property type="project" value="TreeGrafter"/>
</dbReference>
<dbReference type="GO" id="GO:0009306">
    <property type="term" value="P:protein secretion"/>
    <property type="evidence" value="ECO:0007669"/>
    <property type="project" value="TreeGrafter"/>
</dbReference>